<keyword evidence="2" id="KW-0813">Transport</keyword>
<feature type="transmembrane region" description="Helical" evidence="10">
    <location>
        <begin position="158"/>
        <end position="180"/>
    </location>
</feature>
<evidence type="ECO:0000313" key="14">
    <source>
        <dbReference type="EMBL" id="GAA0184972.1"/>
    </source>
</evidence>
<evidence type="ECO:0000256" key="6">
    <source>
        <dbReference type="ARBA" id="ARBA00022989"/>
    </source>
</evidence>
<feature type="domain" description="Cation/H(+) antiporter central" evidence="12">
    <location>
        <begin position="474"/>
        <end position="603"/>
    </location>
</feature>
<accession>A0AAV3RUM9</accession>
<dbReference type="GO" id="GO:1902600">
    <property type="term" value="P:proton transmembrane transport"/>
    <property type="evidence" value="ECO:0007669"/>
    <property type="project" value="InterPro"/>
</dbReference>
<evidence type="ECO:0000256" key="5">
    <source>
        <dbReference type="ARBA" id="ARBA00022958"/>
    </source>
</evidence>
<keyword evidence="3" id="KW-0633">Potassium transport</keyword>
<dbReference type="GO" id="GO:0006813">
    <property type="term" value="P:potassium ion transport"/>
    <property type="evidence" value="ECO:0007669"/>
    <property type="project" value="UniProtKB-KW"/>
</dbReference>
<dbReference type="InterPro" id="IPR057291">
    <property type="entry name" value="CHX17_2nd"/>
</dbReference>
<feature type="transmembrane region" description="Helical" evidence="10">
    <location>
        <begin position="70"/>
        <end position="96"/>
    </location>
</feature>
<dbReference type="PANTHER" id="PTHR32468">
    <property type="entry name" value="CATION/H + ANTIPORTER"/>
    <property type="match status" value="1"/>
</dbReference>
<feature type="transmembrane region" description="Helical" evidence="10">
    <location>
        <begin position="337"/>
        <end position="357"/>
    </location>
</feature>
<evidence type="ECO:0000259" key="12">
    <source>
        <dbReference type="Pfam" id="PF23256"/>
    </source>
</evidence>
<sequence length="800" mass="87496">MAEVDIPKLTKAVLCYSQSIYRYNGVWDGPDPMVPTIPLALVQLTIVMVLTRICIFVVRLFKQPSFVGRVIAGIMLGPSIFGKLYLINTLFAPYSFRVLEPLAQFALSYYAFLTGLQMDVKSILHTESKGIRLACAGILIPFMIGTGLYYMFKVSNMTGFIFLGGSLAATGYPVLAQIVTDQRIIHTEVGRIAMGAALISDLASWVFVGLGLILTNSKTDLALSLLTMITFILVSFYYLRRVLKRLIGMKTEGVYGVHYTTFILMGASICGVITEGCGTHPMLGAFIYGLCIPSETLKASLLDKLEDSVMEIFMPLFYLVTGLRVDIDGIAKDSSWFLVIIALVMALIAKPLSTFLLSSIQGLPLKDAFPLGVFAGTKSVMALILLEIGNSQKALSTQTYSFMVIATLMMTMLVTPISISYRPSEDLSAYKRRTIQKAGEDEELRILACVHDTGNIPTIVNLLTSSNPSLRSPICVFALQLVELIGRAPATLVVHSSGRSTARSAIHTVDQVDQLISAFDNLELRSEGLSAQIMTAKSNYTTMGVDICNVAKENLASFIILPFCKVNNIEGGDSEEVNSAIRAVCEDVLATAPCSVGILIDRLKVAEPHVDHARNIAMLYFGGPDDREAMSFAMRMAENPEINLTVVRFETDKDASEFEYIDSFAAPSHVTVQVDLEKEMVIDDHFLNHFKFSTEDAPSITYIQLILNDEEEATKAIKAMDSQKFDLYIVGKGTGMRHPLTAGLADWCDCPELGPIGDLLVTSEFESSFSVLVVQQYVRSSAVFSIADRDGSMMSAGSLS</sequence>
<keyword evidence="5" id="KW-0630">Potassium</keyword>
<dbReference type="InterPro" id="IPR057290">
    <property type="entry name" value="CHX17_C"/>
</dbReference>
<comment type="similarity">
    <text evidence="9">Belongs to the monovalent cation:proton antiporter 2 (CPA2) transporter (TC 2.A.37) family. CHX (TC 2.A.37.4) subfamily.</text>
</comment>
<keyword evidence="8 10" id="KW-0472">Membrane</keyword>
<evidence type="ECO:0000256" key="3">
    <source>
        <dbReference type="ARBA" id="ARBA00022538"/>
    </source>
</evidence>
<dbReference type="InterPro" id="IPR006153">
    <property type="entry name" value="Cation/H_exchanger_TM"/>
</dbReference>
<dbReference type="Pfam" id="PF23259">
    <property type="entry name" value="CHX17_C"/>
    <property type="match status" value="1"/>
</dbReference>
<dbReference type="GO" id="GO:0012505">
    <property type="term" value="C:endomembrane system"/>
    <property type="evidence" value="ECO:0007669"/>
    <property type="project" value="TreeGrafter"/>
</dbReference>
<keyword evidence="7" id="KW-0406">Ion transport</keyword>
<feature type="transmembrane region" description="Helical" evidence="10">
    <location>
        <begin position="130"/>
        <end position="152"/>
    </location>
</feature>
<feature type="transmembrane region" description="Helical" evidence="10">
    <location>
        <begin position="192"/>
        <end position="215"/>
    </location>
</feature>
<dbReference type="Pfam" id="PF00999">
    <property type="entry name" value="Na_H_Exchanger"/>
    <property type="match status" value="1"/>
</dbReference>
<keyword evidence="6 10" id="KW-1133">Transmembrane helix</keyword>
<evidence type="ECO:0000256" key="1">
    <source>
        <dbReference type="ARBA" id="ARBA00004141"/>
    </source>
</evidence>
<dbReference type="GO" id="GO:0016020">
    <property type="term" value="C:membrane"/>
    <property type="evidence" value="ECO:0007669"/>
    <property type="project" value="UniProtKB-SubCell"/>
</dbReference>
<evidence type="ECO:0000259" key="11">
    <source>
        <dbReference type="Pfam" id="PF00999"/>
    </source>
</evidence>
<comment type="subcellular location">
    <subcellularLocation>
        <location evidence="1">Membrane</location>
        <topology evidence="1">Multi-pass membrane protein</topology>
    </subcellularLocation>
</comment>
<dbReference type="Proteomes" id="UP001454036">
    <property type="component" value="Unassembled WGS sequence"/>
</dbReference>
<organism evidence="14 15">
    <name type="scientific">Lithospermum erythrorhizon</name>
    <name type="common">Purple gromwell</name>
    <name type="synonym">Lithospermum officinale var. erythrorhizon</name>
    <dbReference type="NCBI Taxonomy" id="34254"/>
    <lineage>
        <taxon>Eukaryota</taxon>
        <taxon>Viridiplantae</taxon>
        <taxon>Streptophyta</taxon>
        <taxon>Embryophyta</taxon>
        <taxon>Tracheophyta</taxon>
        <taxon>Spermatophyta</taxon>
        <taxon>Magnoliopsida</taxon>
        <taxon>eudicotyledons</taxon>
        <taxon>Gunneridae</taxon>
        <taxon>Pentapetalae</taxon>
        <taxon>asterids</taxon>
        <taxon>lamiids</taxon>
        <taxon>Boraginales</taxon>
        <taxon>Boraginaceae</taxon>
        <taxon>Boraginoideae</taxon>
        <taxon>Lithospermeae</taxon>
        <taxon>Lithospermum</taxon>
    </lineage>
</organism>
<proteinExistence type="inferred from homology"/>
<evidence type="ECO:0000256" key="7">
    <source>
        <dbReference type="ARBA" id="ARBA00023065"/>
    </source>
</evidence>
<keyword evidence="4 10" id="KW-0812">Transmembrane</keyword>
<feature type="domain" description="Cation/H+ exchanger transmembrane" evidence="11">
    <location>
        <begin position="50"/>
        <end position="420"/>
    </location>
</feature>
<evidence type="ECO:0000313" key="15">
    <source>
        <dbReference type="Proteomes" id="UP001454036"/>
    </source>
</evidence>
<feature type="domain" description="Cation/H(+) antiporter C-terminal" evidence="13">
    <location>
        <begin position="616"/>
        <end position="778"/>
    </location>
</feature>
<dbReference type="GO" id="GO:0006885">
    <property type="term" value="P:regulation of pH"/>
    <property type="evidence" value="ECO:0007669"/>
    <property type="project" value="TreeGrafter"/>
</dbReference>
<dbReference type="InterPro" id="IPR038770">
    <property type="entry name" value="Na+/solute_symporter_sf"/>
</dbReference>
<feature type="transmembrane region" description="Helical" evidence="10">
    <location>
        <begin position="369"/>
        <end position="388"/>
    </location>
</feature>
<dbReference type="GO" id="GO:0015297">
    <property type="term" value="F:antiporter activity"/>
    <property type="evidence" value="ECO:0007669"/>
    <property type="project" value="InterPro"/>
</dbReference>
<feature type="transmembrane region" description="Helical" evidence="10">
    <location>
        <begin position="259"/>
        <end position="288"/>
    </location>
</feature>
<gene>
    <name evidence="14" type="ORF">LIER_32260</name>
</gene>
<feature type="transmembrane region" description="Helical" evidence="10">
    <location>
        <begin position="37"/>
        <end position="58"/>
    </location>
</feature>
<protein>
    <submittedName>
        <fullName evidence="14">Transporter</fullName>
    </submittedName>
</protein>
<evidence type="ECO:0000259" key="13">
    <source>
        <dbReference type="Pfam" id="PF23259"/>
    </source>
</evidence>
<evidence type="ECO:0000256" key="2">
    <source>
        <dbReference type="ARBA" id="ARBA00022448"/>
    </source>
</evidence>
<evidence type="ECO:0000256" key="9">
    <source>
        <dbReference type="ARBA" id="ARBA00038341"/>
    </source>
</evidence>
<dbReference type="PANTHER" id="PTHR32468:SF82">
    <property type="entry name" value="CATION_H(+) ANTIPORTER 15-LIKE"/>
    <property type="match status" value="1"/>
</dbReference>
<feature type="transmembrane region" description="Helical" evidence="10">
    <location>
        <begin position="400"/>
        <end position="421"/>
    </location>
</feature>
<reference evidence="14 15" key="1">
    <citation type="submission" date="2024-01" db="EMBL/GenBank/DDBJ databases">
        <title>The complete chloroplast genome sequence of Lithospermum erythrorhizon: insights into the phylogenetic relationship among Boraginaceae species and the maternal lineages of purple gromwells.</title>
        <authorList>
            <person name="Okada T."/>
            <person name="Watanabe K."/>
        </authorList>
    </citation>
    <scope>NUCLEOTIDE SEQUENCE [LARGE SCALE GENOMIC DNA]</scope>
</reference>
<dbReference type="InterPro" id="IPR050794">
    <property type="entry name" value="CPA2_transporter"/>
</dbReference>
<dbReference type="AlphaFoldDB" id="A0AAV3RUM9"/>
<comment type="caution">
    <text evidence="14">The sequence shown here is derived from an EMBL/GenBank/DDBJ whole genome shotgun (WGS) entry which is preliminary data.</text>
</comment>
<name>A0AAV3RUM9_LITER</name>
<evidence type="ECO:0000256" key="8">
    <source>
        <dbReference type="ARBA" id="ARBA00023136"/>
    </source>
</evidence>
<evidence type="ECO:0000256" key="4">
    <source>
        <dbReference type="ARBA" id="ARBA00022692"/>
    </source>
</evidence>
<keyword evidence="15" id="KW-1185">Reference proteome</keyword>
<feature type="transmembrane region" description="Helical" evidence="10">
    <location>
        <begin position="221"/>
        <end position="239"/>
    </location>
</feature>
<dbReference type="EMBL" id="BAABME010012310">
    <property type="protein sequence ID" value="GAA0184972.1"/>
    <property type="molecule type" value="Genomic_DNA"/>
</dbReference>
<dbReference type="Pfam" id="PF23256">
    <property type="entry name" value="CHX17_2nd"/>
    <property type="match status" value="1"/>
</dbReference>
<evidence type="ECO:0000256" key="10">
    <source>
        <dbReference type="SAM" id="Phobius"/>
    </source>
</evidence>
<dbReference type="Gene3D" id="1.20.1530.20">
    <property type="match status" value="1"/>
</dbReference>